<organism evidence="1 2">
    <name type="scientific">Sphenostylis stenocarpa</name>
    <dbReference type="NCBI Taxonomy" id="92480"/>
    <lineage>
        <taxon>Eukaryota</taxon>
        <taxon>Viridiplantae</taxon>
        <taxon>Streptophyta</taxon>
        <taxon>Embryophyta</taxon>
        <taxon>Tracheophyta</taxon>
        <taxon>Spermatophyta</taxon>
        <taxon>Magnoliopsida</taxon>
        <taxon>eudicotyledons</taxon>
        <taxon>Gunneridae</taxon>
        <taxon>Pentapetalae</taxon>
        <taxon>rosids</taxon>
        <taxon>fabids</taxon>
        <taxon>Fabales</taxon>
        <taxon>Fabaceae</taxon>
        <taxon>Papilionoideae</taxon>
        <taxon>50 kb inversion clade</taxon>
        <taxon>NPAAA clade</taxon>
        <taxon>indigoferoid/millettioid clade</taxon>
        <taxon>Phaseoleae</taxon>
        <taxon>Sphenostylis</taxon>
    </lineage>
</organism>
<dbReference type="EMBL" id="OY731401">
    <property type="protein sequence ID" value="CAJ1949519.1"/>
    <property type="molecule type" value="Genomic_DNA"/>
</dbReference>
<dbReference type="Proteomes" id="UP001189624">
    <property type="component" value="Chromosome 4"/>
</dbReference>
<dbReference type="AlphaFoldDB" id="A0AA86VMQ4"/>
<accession>A0AA86VMQ4</accession>
<dbReference type="Gramene" id="rna-AYBTSS11_LOCUS13764">
    <property type="protein sequence ID" value="CAJ1949519.1"/>
    <property type="gene ID" value="gene-AYBTSS11_LOCUS13764"/>
</dbReference>
<protein>
    <submittedName>
        <fullName evidence="1">Uncharacterized protein</fullName>
    </submittedName>
</protein>
<sequence length="141" mass="16461">MSSEEFQDPSMRLQRTQRCGNTHGRTLHNQNIDLNSLLPSSIPFFQHPSYHQLARFLCTALFKNVRLCTIFPYVFRYQFEVLMWLPSSVSIFTMDKFARRILFFEGGIQIYAWSRGPLGWLVPSEICSLEVRRGVKAPMLP</sequence>
<gene>
    <name evidence="1" type="ORF">AYBTSS11_LOCUS13764</name>
</gene>
<evidence type="ECO:0000313" key="2">
    <source>
        <dbReference type="Proteomes" id="UP001189624"/>
    </source>
</evidence>
<name>A0AA86VMQ4_9FABA</name>
<keyword evidence="2" id="KW-1185">Reference proteome</keyword>
<reference evidence="1" key="1">
    <citation type="submission" date="2023-10" db="EMBL/GenBank/DDBJ databases">
        <authorList>
            <person name="Domelevo Entfellner J.-B."/>
        </authorList>
    </citation>
    <scope>NUCLEOTIDE SEQUENCE</scope>
</reference>
<proteinExistence type="predicted"/>
<evidence type="ECO:0000313" key="1">
    <source>
        <dbReference type="EMBL" id="CAJ1949519.1"/>
    </source>
</evidence>